<dbReference type="OrthoDB" id="9804313at2"/>
<comment type="function">
    <text evidence="2">Removes the formyl group from the N-terminal Met of newly synthesized proteins. Requires at least a dipeptide for an efficient rate of reaction. N-terminal L-methionine is a prerequisite for activity but the enzyme has broad specificity at other positions.</text>
</comment>
<dbReference type="PRINTS" id="PR01576">
    <property type="entry name" value="PDEFORMYLASE"/>
</dbReference>
<comment type="caution">
    <text evidence="3">The sequence shown here is derived from an EMBL/GenBank/DDBJ whole genome shotgun (WGS) entry which is preliminary data.</text>
</comment>
<reference evidence="4" key="1">
    <citation type="submission" date="2018-05" db="EMBL/GenBank/DDBJ databases">
        <title>Genome Sequencing of selected type strains of the family Eggerthellaceae.</title>
        <authorList>
            <person name="Danylec N."/>
            <person name="Stoll D.A."/>
            <person name="Doetsch A."/>
            <person name="Huch M."/>
        </authorList>
    </citation>
    <scope>NUCLEOTIDE SEQUENCE [LARGE SCALE GENOMIC DNA]</scope>
    <source>
        <strain evidence="4">DSM 24851</strain>
    </source>
</reference>
<comment type="cofactor">
    <cofactor evidence="2">
        <name>Fe(2+)</name>
        <dbReference type="ChEBI" id="CHEBI:29033"/>
    </cofactor>
    <text evidence="2">Binds 1 Fe(2+) ion.</text>
</comment>
<dbReference type="RefSeq" id="WP_123208323.1">
    <property type="nucleotide sequence ID" value="NZ_JBHTHO010000001.1"/>
</dbReference>
<dbReference type="GO" id="GO:0042586">
    <property type="term" value="F:peptide deformylase activity"/>
    <property type="evidence" value="ECO:0007669"/>
    <property type="project" value="UniProtKB-UniRule"/>
</dbReference>
<evidence type="ECO:0000313" key="4">
    <source>
        <dbReference type="Proteomes" id="UP000269591"/>
    </source>
</evidence>
<keyword evidence="2" id="KW-0479">Metal-binding</keyword>
<feature type="active site" evidence="2">
    <location>
        <position position="139"/>
    </location>
</feature>
<comment type="catalytic activity">
    <reaction evidence="2">
        <text>N-terminal N-formyl-L-methionyl-[peptide] + H2O = N-terminal L-methionyl-[peptide] + formate</text>
        <dbReference type="Rhea" id="RHEA:24420"/>
        <dbReference type="Rhea" id="RHEA-COMP:10639"/>
        <dbReference type="Rhea" id="RHEA-COMP:10640"/>
        <dbReference type="ChEBI" id="CHEBI:15377"/>
        <dbReference type="ChEBI" id="CHEBI:15740"/>
        <dbReference type="ChEBI" id="CHEBI:49298"/>
        <dbReference type="ChEBI" id="CHEBI:64731"/>
        <dbReference type="EC" id="3.5.1.88"/>
    </reaction>
</comment>
<evidence type="ECO:0000256" key="1">
    <source>
        <dbReference type="ARBA" id="ARBA00010759"/>
    </source>
</evidence>
<gene>
    <name evidence="2 3" type="primary">def</name>
    <name evidence="3" type="ORF">DMP06_03335</name>
</gene>
<dbReference type="Gene3D" id="3.90.45.10">
    <property type="entry name" value="Peptide deformylase"/>
    <property type="match status" value="1"/>
</dbReference>
<dbReference type="EC" id="3.5.1.88" evidence="2"/>
<keyword evidence="2" id="KW-0408">Iron</keyword>
<comment type="similarity">
    <text evidence="1 2">Belongs to the polypeptide deformylase family.</text>
</comment>
<dbReference type="GO" id="GO:0046872">
    <property type="term" value="F:metal ion binding"/>
    <property type="evidence" value="ECO:0007669"/>
    <property type="project" value="UniProtKB-KW"/>
</dbReference>
<keyword evidence="4" id="KW-1185">Reference proteome</keyword>
<feature type="binding site" evidence="2">
    <location>
        <position position="96"/>
    </location>
    <ligand>
        <name>Fe cation</name>
        <dbReference type="ChEBI" id="CHEBI:24875"/>
    </ligand>
</feature>
<dbReference type="NCBIfam" id="NF001159">
    <property type="entry name" value="PRK00150.1-3"/>
    <property type="match status" value="1"/>
</dbReference>
<dbReference type="Pfam" id="PF01327">
    <property type="entry name" value="Pep_deformylase"/>
    <property type="match status" value="1"/>
</dbReference>
<keyword evidence="2" id="KW-0378">Hydrolase</keyword>
<dbReference type="GO" id="GO:0006412">
    <property type="term" value="P:translation"/>
    <property type="evidence" value="ECO:0007669"/>
    <property type="project" value="UniProtKB-UniRule"/>
</dbReference>
<proteinExistence type="inferred from homology"/>
<evidence type="ECO:0000313" key="3">
    <source>
        <dbReference type="EMBL" id="RNL41039.1"/>
    </source>
</evidence>
<dbReference type="EMBL" id="QIBX01000003">
    <property type="protein sequence ID" value="RNL41039.1"/>
    <property type="molecule type" value="Genomic_DNA"/>
</dbReference>
<dbReference type="HAMAP" id="MF_00163">
    <property type="entry name" value="Pep_deformylase"/>
    <property type="match status" value="1"/>
</dbReference>
<feature type="binding site" evidence="2">
    <location>
        <position position="142"/>
    </location>
    <ligand>
        <name>Fe cation</name>
        <dbReference type="ChEBI" id="CHEBI:24875"/>
    </ligand>
</feature>
<keyword evidence="2" id="KW-0648">Protein biosynthesis</keyword>
<accession>A0A3N0B2P9</accession>
<dbReference type="PANTHER" id="PTHR10458">
    <property type="entry name" value="PEPTIDE DEFORMYLASE"/>
    <property type="match status" value="1"/>
</dbReference>
<dbReference type="AlphaFoldDB" id="A0A3N0B2P9"/>
<dbReference type="InterPro" id="IPR036821">
    <property type="entry name" value="Peptide_deformylase_sf"/>
</dbReference>
<dbReference type="SUPFAM" id="SSF56420">
    <property type="entry name" value="Peptide deformylase"/>
    <property type="match status" value="1"/>
</dbReference>
<dbReference type="PANTHER" id="PTHR10458:SF22">
    <property type="entry name" value="PEPTIDE DEFORMYLASE"/>
    <property type="match status" value="1"/>
</dbReference>
<dbReference type="NCBIfam" id="TIGR00079">
    <property type="entry name" value="pept_deformyl"/>
    <property type="match status" value="1"/>
</dbReference>
<dbReference type="Proteomes" id="UP000269591">
    <property type="component" value="Unassembled WGS sequence"/>
</dbReference>
<evidence type="ECO:0000256" key="2">
    <source>
        <dbReference type="HAMAP-Rule" id="MF_00163"/>
    </source>
</evidence>
<dbReference type="CDD" id="cd00487">
    <property type="entry name" value="Pep_deformylase"/>
    <property type="match status" value="1"/>
</dbReference>
<feature type="binding site" evidence="2">
    <location>
        <position position="138"/>
    </location>
    <ligand>
        <name>Fe cation</name>
        <dbReference type="ChEBI" id="CHEBI:24875"/>
    </ligand>
</feature>
<organism evidence="3 4">
    <name type="scientific">Slackia equolifaciens</name>
    <dbReference type="NCBI Taxonomy" id="498718"/>
    <lineage>
        <taxon>Bacteria</taxon>
        <taxon>Bacillati</taxon>
        <taxon>Actinomycetota</taxon>
        <taxon>Coriobacteriia</taxon>
        <taxon>Eggerthellales</taxon>
        <taxon>Eggerthellaceae</taxon>
        <taxon>Slackia</taxon>
    </lineage>
</organism>
<protein>
    <recommendedName>
        <fullName evidence="2">Peptide deformylase</fullName>
        <shortName evidence="2">PDF</shortName>
        <ecNumber evidence="2">3.5.1.88</ecNumber>
    </recommendedName>
    <alternativeName>
        <fullName evidence="2">Polypeptide deformylase</fullName>
    </alternativeName>
</protein>
<dbReference type="InterPro" id="IPR023635">
    <property type="entry name" value="Peptide_deformylase"/>
</dbReference>
<dbReference type="PIRSF" id="PIRSF004749">
    <property type="entry name" value="Pep_def"/>
    <property type="match status" value="1"/>
</dbReference>
<sequence>MAFDTLKVVVAPDSVLETPCEECDLSDKSLKKLAKQMAKTMYRNNGCGLAAPQVGVSKRLVVIDCDQDDGEQNPIVMVNPVIVETRGRLVTEEEGCLSFPGISVPITRHEYAVARYFDLDGEEWQIEGDGLLGRCLQHEINHLDGKTMLDVCELSDRIKAIHDFEEAKKAGAKPGDTSVD</sequence>
<name>A0A3N0B2P9_9ACTN</name>